<dbReference type="InterPro" id="IPR011519">
    <property type="entry name" value="UnbV_ASPIC"/>
</dbReference>
<comment type="caution">
    <text evidence="3">The sequence shown here is derived from an EMBL/GenBank/DDBJ whole genome shotgun (WGS) entry which is preliminary data.</text>
</comment>
<dbReference type="InterPro" id="IPR027039">
    <property type="entry name" value="Crtac1"/>
</dbReference>
<sequence>MPQSSNVHFSNDIIENDTLNYFNFPYLYMGGGVAIGDVNGDDLPDIYLTGNHKPNKLYLNQGDFSFKDVSETAGVQGDGRWYTGTLMADFNQDGWLDIYACVSGKNGRTDNQLFINNQDGTFSEMASTYGLDDLGNSIHATTIDFDRDGLLDVFVANYPLVPVSQGNLFYKELMDQNSWEDAGHLYRNLGNGNFQEVTAKAGVQNFGLTLGVMAADFNNDGWDDLYLSNDFNVPDYFYINNQDGTFREVSRESMNQTSMFGMGIDVGDINRDGLLDLVQVDMTPEDHLRSKTNMASMSPRTFYEAVELGFHYQYMQNSLQLNQGSSNGIPMFSNIARYAGIATTDWSWAPLWADLDNDGYTDLFVTNGMKRDVNNNDANMEIDEQSFFGNDLVLDINKLPSTPISNYAFKNLDGLKFQKTSKDWGLDQPGFSNGAAYADLDSDGDLDLVINNLGDKASIYENSGTGNSFLRVKLQGAANNLFGIGAKLEIYYQGNQQYIQHITSRGFQSSVEPIVHFGLGKGTQEVDSLVVKWPDGKVQKLTGLESSQELVVNHSDAREKPTPKKRAAWVSDLPSSSGLDFVHQEDEYDDFQYEPLLPHRNSAMGPGLAVGDIGQDGRDDLFIGNGAGYTSHVFVQKAGGNFQVLQGPWEMDKEQEDTGAIWFDADQDGDLDLYVVSGGNDKNKPADYYQDRLYVNLPAGFKKHSKATAATQGISGKVVCPFDFDGDGDLDLFIGGRILPGQYPRPAKSIILINNGQRDEDLEFKVLADGIENEHLGLVTDAVVSDFDNDGRDDLLVVGEWMNVTMLLNTPTGMINVTEDEGLGATRGWWYTVEKTDLDGDGKADFLLGNLGLNYKYKTSEASPFTVYLNDFDENGTSDIVLSYEKKGKQLPVRGRECSSQQVPAIAKRFETYSAFASASLEDIYGKKMLENSLSYDINTFASSWLHRDDEGKWQLSPLPQALQLSAIRDFLPVFINDDDKPDYIATGNLYQSEVETPRNDAGYGKMLLTTTEGALLPVPSSESGLYIKGEVMASSSIRLEGGQQALVFGINCGRLKVVTLDKP</sequence>
<protein>
    <recommendedName>
        <fullName evidence="2">ASPIC/UnbV domain-containing protein</fullName>
    </recommendedName>
</protein>
<dbReference type="PANTHER" id="PTHR16026:SF0">
    <property type="entry name" value="CARTILAGE ACIDIC PROTEIN 1"/>
    <property type="match status" value="1"/>
</dbReference>
<dbReference type="EMBL" id="BMIU01000012">
    <property type="protein sequence ID" value="GGF36305.1"/>
    <property type="molecule type" value="Genomic_DNA"/>
</dbReference>
<dbReference type="InterPro" id="IPR013517">
    <property type="entry name" value="FG-GAP"/>
</dbReference>
<dbReference type="SUPFAM" id="SSF69318">
    <property type="entry name" value="Integrin alpha N-terminal domain"/>
    <property type="match status" value="3"/>
</dbReference>
<dbReference type="InterPro" id="IPR028994">
    <property type="entry name" value="Integrin_alpha_N"/>
</dbReference>
<dbReference type="Gene3D" id="2.130.10.130">
    <property type="entry name" value="Integrin alpha, N-terminal"/>
    <property type="match status" value="3"/>
</dbReference>
<keyword evidence="4" id="KW-1185">Reference proteome</keyword>
<organism evidence="3 4">
    <name type="scientific">Echinicola rosea</name>
    <dbReference type="NCBI Taxonomy" id="1807691"/>
    <lineage>
        <taxon>Bacteria</taxon>
        <taxon>Pseudomonadati</taxon>
        <taxon>Bacteroidota</taxon>
        <taxon>Cytophagia</taxon>
        <taxon>Cytophagales</taxon>
        <taxon>Cyclobacteriaceae</taxon>
        <taxon>Echinicola</taxon>
    </lineage>
</organism>
<proteinExistence type="predicted"/>
<gene>
    <name evidence="3" type="ORF">GCM10011339_26040</name>
</gene>
<evidence type="ECO:0000313" key="4">
    <source>
        <dbReference type="Proteomes" id="UP000647339"/>
    </source>
</evidence>
<dbReference type="Proteomes" id="UP000647339">
    <property type="component" value="Unassembled WGS sequence"/>
</dbReference>
<dbReference type="Pfam" id="PF13517">
    <property type="entry name" value="FG-GAP_3"/>
    <property type="match status" value="4"/>
</dbReference>
<dbReference type="Pfam" id="PF07593">
    <property type="entry name" value="UnbV_ASPIC"/>
    <property type="match status" value="1"/>
</dbReference>
<dbReference type="PANTHER" id="PTHR16026">
    <property type="entry name" value="CARTILAGE ACIDIC PROTEIN 1"/>
    <property type="match status" value="1"/>
</dbReference>
<keyword evidence="1" id="KW-0732">Signal</keyword>
<name>A0ABQ1V2U0_9BACT</name>
<evidence type="ECO:0000313" key="3">
    <source>
        <dbReference type="EMBL" id="GGF36305.1"/>
    </source>
</evidence>
<reference evidence="4" key="1">
    <citation type="journal article" date="2019" name="Int. J. Syst. Evol. Microbiol.">
        <title>The Global Catalogue of Microorganisms (GCM) 10K type strain sequencing project: providing services to taxonomists for standard genome sequencing and annotation.</title>
        <authorList>
            <consortium name="The Broad Institute Genomics Platform"/>
            <consortium name="The Broad Institute Genome Sequencing Center for Infectious Disease"/>
            <person name="Wu L."/>
            <person name="Ma J."/>
        </authorList>
    </citation>
    <scope>NUCLEOTIDE SEQUENCE [LARGE SCALE GENOMIC DNA]</scope>
    <source>
        <strain evidence="4">CGMCC 1.15407</strain>
    </source>
</reference>
<evidence type="ECO:0000259" key="2">
    <source>
        <dbReference type="Pfam" id="PF07593"/>
    </source>
</evidence>
<feature type="domain" description="ASPIC/UnbV" evidence="2">
    <location>
        <begin position="483"/>
        <end position="550"/>
    </location>
</feature>
<evidence type="ECO:0000256" key="1">
    <source>
        <dbReference type="ARBA" id="ARBA00022729"/>
    </source>
</evidence>
<accession>A0ABQ1V2U0</accession>